<sequence length="113" mass="12769">MDHYLFICFSQMYNLESGLGLNPESDNRTIFFYNFILSDPALFLSVILMGVTHKLGHAGRKTHRAQILRLQMAIVGAINYALNDCKRATSDAVIYRIANLACYDAYGESRKSI</sequence>
<dbReference type="Proteomes" id="UP000756132">
    <property type="component" value="Chromosome 3"/>
</dbReference>
<dbReference type="AlphaFoldDB" id="A0A9Q8P6I7"/>
<keyword evidence="1" id="KW-1133">Transmembrane helix</keyword>
<evidence type="ECO:0000313" key="3">
    <source>
        <dbReference type="Proteomes" id="UP000756132"/>
    </source>
</evidence>
<keyword evidence="1" id="KW-0472">Membrane</keyword>
<keyword evidence="3" id="KW-1185">Reference proteome</keyword>
<dbReference type="RefSeq" id="XP_047759410.1">
    <property type="nucleotide sequence ID" value="XM_047907539.1"/>
</dbReference>
<name>A0A9Q8P6I7_PASFU</name>
<dbReference type="OrthoDB" id="10460129at2759"/>
<evidence type="ECO:0000256" key="1">
    <source>
        <dbReference type="SAM" id="Phobius"/>
    </source>
</evidence>
<organism evidence="2 3">
    <name type="scientific">Passalora fulva</name>
    <name type="common">Tomato leaf mold</name>
    <name type="synonym">Cladosporium fulvum</name>
    <dbReference type="NCBI Taxonomy" id="5499"/>
    <lineage>
        <taxon>Eukaryota</taxon>
        <taxon>Fungi</taxon>
        <taxon>Dikarya</taxon>
        <taxon>Ascomycota</taxon>
        <taxon>Pezizomycotina</taxon>
        <taxon>Dothideomycetes</taxon>
        <taxon>Dothideomycetidae</taxon>
        <taxon>Mycosphaerellales</taxon>
        <taxon>Mycosphaerellaceae</taxon>
        <taxon>Fulvia</taxon>
    </lineage>
</organism>
<accession>A0A9Q8P6I7</accession>
<dbReference type="EMBL" id="CP090165">
    <property type="protein sequence ID" value="UJO15044.1"/>
    <property type="molecule type" value="Genomic_DNA"/>
</dbReference>
<gene>
    <name evidence="2" type="ORF">CLAFUR5_08391</name>
</gene>
<dbReference type="GeneID" id="71988269"/>
<reference evidence="2" key="1">
    <citation type="submission" date="2021-12" db="EMBL/GenBank/DDBJ databases">
        <authorList>
            <person name="Zaccaron A."/>
            <person name="Stergiopoulos I."/>
        </authorList>
    </citation>
    <scope>NUCLEOTIDE SEQUENCE</scope>
    <source>
        <strain evidence="2">Race5_Kim</strain>
    </source>
</reference>
<evidence type="ECO:0000313" key="2">
    <source>
        <dbReference type="EMBL" id="UJO15044.1"/>
    </source>
</evidence>
<keyword evidence="1" id="KW-0812">Transmembrane</keyword>
<reference evidence="2" key="2">
    <citation type="journal article" date="2022" name="Microb. Genom.">
        <title>A chromosome-scale genome assembly of the tomato pathogen Cladosporium fulvum reveals a compartmentalized genome architecture and the presence of a dispensable chromosome.</title>
        <authorList>
            <person name="Zaccaron A.Z."/>
            <person name="Chen L.H."/>
            <person name="Samaras A."/>
            <person name="Stergiopoulos I."/>
        </authorList>
    </citation>
    <scope>NUCLEOTIDE SEQUENCE</scope>
    <source>
        <strain evidence="2">Race5_Kim</strain>
    </source>
</reference>
<feature type="transmembrane region" description="Helical" evidence="1">
    <location>
        <begin position="30"/>
        <end position="51"/>
    </location>
</feature>
<protein>
    <submittedName>
        <fullName evidence="2">Uncharacterized protein</fullName>
    </submittedName>
</protein>
<dbReference type="KEGG" id="ffu:CLAFUR5_08391"/>
<proteinExistence type="predicted"/>